<sequence>MSMGAQLISESHFLEKQGIKDLFPAQKSIVRLELELSAQTLEHLIEIPQKLWRVSNLLPSLFNHMEKCEVQKHNEIKEEGHHNYTCFKLL</sequence>
<organism evidence="1 2">
    <name type="scientific">Sphagnum troendelagicum</name>
    <dbReference type="NCBI Taxonomy" id="128251"/>
    <lineage>
        <taxon>Eukaryota</taxon>
        <taxon>Viridiplantae</taxon>
        <taxon>Streptophyta</taxon>
        <taxon>Embryophyta</taxon>
        <taxon>Bryophyta</taxon>
        <taxon>Sphagnophytina</taxon>
        <taxon>Sphagnopsida</taxon>
        <taxon>Sphagnales</taxon>
        <taxon>Sphagnaceae</taxon>
        <taxon>Sphagnum</taxon>
    </lineage>
</organism>
<evidence type="ECO:0000313" key="2">
    <source>
        <dbReference type="Proteomes" id="UP001497512"/>
    </source>
</evidence>
<proteinExistence type="predicted"/>
<accession>A0ABP0T7Z2</accession>
<dbReference type="Proteomes" id="UP001497512">
    <property type="component" value="Chromosome 1"/>
</dbReference>
<keyword evidence="2" id="KW-1185">Reference proteome</keyword>
<protein>
    <submittedName>
        <fullName evidence="1">Uncharacterized protein</fullName>
    </submittedName>
</protein>
<evidence type="ECO:0000313" key="1">
    <source>
        <dbReference type="EMBL" id="CAK9189627.1"/>
    </source>
</evidence>
<name>A0ABP0T7Z2_9BRYO</name>
<reference evidence="1 2" key="1">
    <citation type="submission" date="2024-02" db="EMBL/GenBank/DDBJ databases">
        <authorList>
            <consortium name="ELIXIR-Norway"/>
            <consortium name="Elixir Norway"/>
        </authorList>
    </citation>
    <scope>NUCLEOTIDE SEQUENCE [LARGE SCALE GENOMIC DNA]</scope>
</reference>
<gene>
    <name evidence="1" type="ORF">CSSPTR1EN2_LOCUS278</name>
</gene>
<dbReference type="EMBL" id="OZ019893">
    <property type="protein sequence ID" value="CAK9189627.1"/>
    <property type="molecule type" value="Genomic_DNA"/>
</dbReference>